<evidence type="ECO:0000256" key="1">
    <source>
        <dbReference type="ARBA" id="ARBA00005417"/>
    </source>
</evidence>
<dbReference type="Pfam" id="PF00005">
    <property type="entry name" value="ABC_tran"/>
    <property type="match status" value="1"/>
</dbReference>
<dbReference type="EMBL" id="JPME01000006">
    <property type="protein sequence ID" value="KEZ91265.1"/>
    <property type="molecule type" value="Genomic_DNA"/>
</dbReference>
<dbReference type="Gene3D" id="3.40.50.300">
    <property type="entry name" value="P-loop containing nucleotide triphosphate hydrolases"/>
    <property type="match status" value="1"/>
</dbReference>
<keyword evidence="3" id="KW-0547">Nucleotide-binding</keyword>
<evidence type="ECO:0000313" key="6">
    <source>
        <dbReference type="EMBL" id="KEZ91265.1"/>
    </source>
</evidence>
<dbReference type="SMART" id="SM00382">
    <property type="entry name" value="AAA"/>
    <property type="match status" value="1"/>
</dbReference>
<reference evidence="6 7" key="1">
    <citation type="submission" date="2014-07" db="EMBL/GenBank/DDBJ databases">
        <title>Draft genome of Clostridium celerecrescens 152B isolated from sediments associated with methane hydrate from Krishna Godavari basin.</title>
        <authorList>
            <person name="Honkalas V.S."/>
            <person name="Dabir A.P."/>
            <person name="Arora P."/>
            <person name="Dhakephalkar P.K."/>
        </authorList>
    </citation>
    <scope>NUCLEOTIDE SEQUENCE [LARGE SCALE GENOMIC DNA]</scope>
    <source>
        <strain evidence="6 7">152B</strain>
    </source>
</reference>
<keyword evidence="7" id="KW-1185">Reference proteome</keyword>
<dbReference type="PANTHER" id="PTHR43335:SF3">
    <property type="entry name" value="ABC TRANSPORTER"/>
    <property type="match status" value="1"/>
</dbReference>
<dbReference type="InterPro" id="IPR027417">
    <property type="entry name" value="P-loop_NTPase"/>
</dbReference>
<feature type="domain" description="ABC transporter" evidence="5">
    <location>
        <begin position="2"/>
        <end position="232"/>
    </location>
</feature>
<keyword evidence="4" id="KW-0067">ATP-binding</keyword>
<organism evidence="6 7">
    <name type="scientific">Lacrimispora celerecrescens</name>
    <dbReference type="NCBI Taxonomy" id="29354"/>
    <lineage>
        <taxon>Bacteria</taxon>
        <taxon>Bacillati</taxon>
        <taxon>Bacillota</taxon>
        <taxon>Clostridia</taxon>
        <taxon>Lachnospirales</taxon>
        <taxon>Lachnospiraceae</taxon>
        <taxon>Lacrimispora</taxon>
    </lineage>
</organism>
<gene>
    <name evidence="6" type="ORF">IO98_04250</name>
</gene>
<evidence type="ECO:0000256" key="2">
    <source>
        <dbReference type="ARBA" id="ARBA00022448"/>
    </source>
</evidence>
<accession>A0A084JQN1</accession>
<evidence type="ECO:0000256" key="4">
    <source>
        <dbReference type="ARBA" id="ARBA00022840"/>
    </source>
</evidence>
<proteinExistence type="inferred from homology"/>
<dbReference type="OrthoDB" id="9804819at2"/>
<dbReference type="PANTHER" id="PTHR43335">
    <property type="entry name" value="ABC TRANSPORTER, ATP-BINDING PROTEIN"/>
    <property type="match status" value="1"/>
</dbReference>
<dbReference type="PROSITE" id="PS50893">
    <property type="entry name" value="ABC_TRANSPORTER_2"/>
    <property type="match status" value="1"/>
</dbReference>
<dbReference type="GO" id="GO:0005524">
    <property type="term" value="F:ATP binding"/>
    <property type="evidence" value="ECO:0007669"/>
    <property type="project" value="UniProtKB-KW"/>
</dbReference>
<sequence length="320" mass="35706">MLEIKDLRKKFGKFHALNGLDLHIPQGSLYGFVGPNGAGKTTTIKIMTGLLFADSGKVMIDGTDVSGGLNELKMKIGYVPDFFGVYDNLKVNEYMEFFASCYGIDGLKGRTRYMTLLEQVGLEDKVNFYVDSLSRGMKQRLCLARALIHDPLLLVLDEPTSGLDPRTRFEFKEILKELKEQGKTIFISSHVLSELSELCTDIGVIDQGKMILSGSMEEILRRVNATNPLIISVLGNKDKALTILKSQPCVQTIAVKDEDIRVNFIGDNQDEALLLQQLVDAEVLVHGFYREQGSLESLFMQITDHDKEKAVLVHEIESGL</sequence>
<dbReference type="GO" id="GO:0016887">
    <property type="term" value="F:ATP hydrolysis activity"/>
    <property type="evidence" value="ECO:0007669"/>
    <property type="project" value="InterPro"/>
</dbReference>
<dbReference type="InterPro" id="IPR003593">
    <property type="entry name" value="AAA+_ATPase"/>
</dbReference>
<evidence type="ECO:0000313" key="7">
    <source>
        <dbReference type="Proteomes" id="UP000028525"/>
    </source>
</evidence>
<dbReference type="SUPFAM" id="SSF52540">
    <property type="entry name" value="P-loop containing nucleoside triphosphate hydrolases"/>
    <property type="match status" value="1"/>
</dbReference>
<evidence type="ECO:0000259" key="5">
    <source>
        <dbReference type="PROSITE" id="PS50893"/>
    </source>
</evidence>
<dbReference type="CDD" id="cd03230">
    <property type="entry name" value="ABC_DR_subfamily_A"/>
    <property type="match status" value="1"/>
</dbReference>
<dbReference type="InterPro" id="IPR003439">
    <property type="entry name" value="ABC_transporter-like_ATP-bd"/>
</dbReference>
<name>A0A084JQN1_9FIRM</name>
<comment type="caution">
    <text evidence="6">The sequence shown here is derived from an EMBL/GenBank/DDBJ whole genome shotgun (WGS) entry which is preliminary data.</text>
</comment>
<comment type="similarity">
    <text evidence="1">Belongs to the ABC transporter superfamily.</text>
</comment>
<dbReference type="RefSeq" id="WP_038278342.1">
    <property type="nucleotide sequence ID" value="NZ_JPME01000006.1"/>
</dbReference>
<protein>
    <submittedName>
        <fullName evidence="6">ABC transporter</fullName>
    </submittedName>
</protein>
<keyword evidence="2" id="KW-0813">Transport</keyword>
<evidence type="ECO:0000256" key="3">
    <source>
        <dbReference type="ARBA" id="ARBA00022741"/>
    </source>
</evidence>
<dbReference type="AlphaFoldDB" id="A0A084JQN1"/>
<dbReference type="Proteomes" id="UP000028525">
    <property type="component" value="Unassembled WGS sequence"/>
</dbReference>
<dbReference type="STRING" id="29354.IO98_04250"/>